<proteinExistence type="predicted"/>
<evidence type="ECO:0000256" key="1">
    <source>
        <dbReference type="SAM" id="MobiDB-lite"/>
    </source>
</evidence>
<dbReference type="Pfam" id="PF13481">
    <property type="entry name" value="AAA_25"/>
    <property type="match status" value="1"/>
</dbReference>
<dbReference type="PRINTS" id="PR01874">
    <property type="entry name" value="DNAREPAIRADA"/>
</dbReference>
<dbReference type="GO" id="GO:0000725">
    <property type="term" value="P:recombinational repair"/>
    <property type="evidence" value="ECO:0007669"/>
    <property type="project" value="TreeGrafter"/>
</dbReference>
<dbReference type="EMBL" id="LR796923">
    <property type="protein sequence ID" value="CAB4175231.1"/>
    <property type="molecule type" value="Genomic_DNA"/>
</dbReference>
<feature type="region of interest" description="Disordered" evidence="1">
    <location>
        <begin position="360"/>
        <end position="383"/>
    </location>
</feature>
<feature type="domain" description="AAA+ ATPase" evidence="2">
    <location>
        <begin position="124"/>
        <end position="290"/>
    </location>
</feature>
<dbReference type="SUPFAM" id="SSF52540">
    <property type="entry name" value="P-loop containing nucleoside triphosphate hydrolases"/>
    <property type="match status" value="1"/>
</dbReference>
<organism evidence="3">
    <name type="scientific">uncultured Caudovirales phage</name>
    <dbReference type="NCBI Taxonomy" id="2100421"/>
    <lineage>
        <taxon>Viruses</taxon>
        <taxon>Duplodnaviria</taxon>
        <taxon>Heunggongvirae</taxon>
        <taxon>Uroviricota</taxon>
        <taxon>Caudoviricetes</taxon>
        <taxon>Peduoviridae</taxon>
        <taxon>Maltschvirus</taxon>
        <taxon>Maltschvirus maltsch</taxon>
    </lineage>
</organism>
<gene>
    <name evidence="3" type="ORF">UFOVP972_129</name>
</gene>
<sequence>MIEIKGGRKEQVVRQWFNDAHDGIVPRAKVLDMFNEFELVPKDEDISYGLFNGVIKKIQAEGHGASSAPQPESSGPSLIHSVVDCEPNIINVEDMEFPSFGLFPAGKKIDDLFSDHEEGGGLYGGTVNIVIGESGVGKSTVMLDLLASIVDQNPEAKILYISSEMTRNDIMFYYRKTPAIGKVPTLLLMDYVKNGQLAQVLEKSFNGEHDVILLDSYQDVLVKLKEVHGWKSTKAESWLTNMMIDAAEKCGNAVLAIQHMTKGGQYVGSTYLKHATTAMLEIRFDLTGQRYIEFSKNRRGGSGTGKRLYYKLDETGAVVYDTARFNETEEMRNFENVETLRQQDLTAQFENIFLGGTRNLDGDSVEEESSEVKSSEFWPVDEE</sequence>
<name>A0A6J5Q121_9CAUD</name>
<dbReference type="PANTHER" id="PTHR32472">
    <property type="entry name" value="DNA REPAIR PROTEIN RADA"/>
    <property type="match status" value="1"/>
</dbReference>
<reference evidence="3" key="1">
    <citation type="submission" date="2020-05" db="EMBL/GenBank/DDBJ databases">
        <authorList>
            <person name="Chiriac C."/>
            <person name="Salcher M."/>
            <person name="Ghai R."/>
            <person name="Kavagutti S V."/>
        </authorList>
    </citation>
    <scope>NUCLEOTIDE SEQUENCE</scope>
</reference>
<dbReference type="SMART" id="SM00382">
    <property type="entry name" value="AAA"/>
    <property type="match status" value="1"/>
</dbReference>
<evidence type="ECO:0000313" key="3">
    <source>
        <dbReference type="EMBL" id="CAB4175231.1"/>
    </source>
</evidence>
<accession>A0A6J5Q121</accession>
<evidence type="ECO:0000259" key="2">
    <source>
        <dbReference type="SMART" id="SM00382"/>
    </source>
</evidence>
<dbReference type="InterPro" id="IPR027417">
    <property type="entry name" value="P-loop_NTPase"/>
</dbReference>
<protein>
    <submittedName>
        <fullName evidence="3">AAA+ ATPase domain containing protein</fullName>
    </submittedName>
</protein>
<dbReference type="PANTHER" id="PTHR32472:SF10">
    <property type="entry name" value="DNA REPAIR PROTEIN RADA-LIKE PROTEIN"/>
    <property type="match status" value="1"/>
</dbReference>
<dbReference type="Gene3D" id="3.40.50.300">
    <property type="entry name" value="P-loop containing nucleotide triphosphate hydrolases"/>
    <property type="match status" value="1"/>
</dbReference>
<dbReference type="InterPro" id="IPR003593">
    <property type="entry name" value="AAA+_ATPase"/>
</dbReference>